<evidence type="ECO:0000256" key="6">
    <source>
        <dbReference type="PROSITE-ProRule" id="PRU00169"/>
    </source>
</evidence>
<comment type="caution">
    <text evidence="10">The sequence shown here is derived from an EMBL/GenBank/DDBJ whole genome shotgun (WGS) entry which is preliminary data.</text>
</comment>
<dbReference type="Gene3D" id="3.40.50.2300">
    <property type="match status" value="1"/>
</dbReference>
<dbReference type="SMART" id="SM00448">
    <property type="entry name" value="REC"/>
    <property type="match status" value="1"/>
</dbReference>
<sequence>MDDTRPLEILVVDDQPEVVDVIRRGLEQDGHLIAAAGTGEEGLEMVSTRSFDVVILDVVLPGIDGFAVARELRDRGITTPILMLTQKDAEEDVIHGLEEGADAYLPKPFRIGELQAHLRALKRRVGMESNTVLTFQDLELDRVKREVRRGDRDVALTNIELKLLETLMLRPGRTFSKEELLRLVWGLTFDPGTGVVNVHLGNLRGKLESGGEARVIQTVRGRGYRLAEAD</sequence>
<dbReference type="PANTHER" id="PTHR48111:SF1">
    <property type="entry name" value="TWO-COMPONENT RESPONSE REGULATOR ORR33"/>
    <property type="match status" value="1"/>
</dbReference>
<proteinExistence type="predicted"/>
<dbReference type="Gene3D" id="1.10.10.10">
    <property type="entry name" value="Winged helix-like DNA-binding domain superfamily/Winged helix DNA-binding domain"/>
    <property type="match status" value="1"/>
</dbReference>
<evidence type="ECO:0000256" key="3">
    <source>
        <dbReference type="ARBA" id="ARBA00023015"/>
    </source>
</evidence>
<gene>
    <name evidence="10" type="ORF">WI372_13495</name>
</gene>
<organism evidence="10 11">
    <name type="scientific">Gaopeijia maritima</name>
    <dbReference type="NCBI Taxonomy" id="3119007"/>
    <lineage>
        <taxon>Bacteria</taxon>
        <taxon>Pseudomonadati</taxon>
        <taxon>Gemmatimonadota</taxon>
        <taxon>Longimicrobiia</taxon>
        <taxon>Gaopeijiales</taxon>
        <taxon>Gaopeijiaceae</taxon>
        <taxon>Gaopeijia</taxon>
    </lineage>
</organism>
<keyword evidence="3" id="KW-0805">Transcription regulation</keyword>
<evidence type="ECO:0000256" key="5">
    <source>
        <dbReference type="ARBA" id="ARBA00023163"/>
    </source>
</evidence>
<dbReference type="InterPro" id="IPR001867">
    <property type="entry name" value="OmpR/PhoB-type_DNA-bd"/>
</dbReference>
<dbReference type="CDD" id="cd17574">
    <property type="entry name" value="REC_OmpR"/>
    <property type="match status" value="1"/>
</dbReference>
<evidence type="ECO:0000256" key="1">
    <source>
        <dbReference type="ARBA" id="ARBA00022553"/>
    </source>
</evidence>
<dbReference type="SMART" id="SM00862">
    <property type="entry name" value="Trans_reg_C"/>
    <property type="match status" value="1"/>
</dbReference>
<dbReference type="RefSeq" id="WP_405282626.1">
    <property type="nucleotide sequence ID" value="NZ_CP144380.1"/>
</dbReference>
<evidence type="ECO:0000313" key="11">
    <source>
        <dbReference type="Proteomes" id="UP001484239"/>
    </source>
</evidence>
<evidence type="ECO:0000259" key="8">
    <source>
        <dbReference type="PROSITE" id="PS50110"/>
    </source>
</evidence>
<evidence type="ECO:0000256" key="7">
    <source>
        <dbReference type="PROSITE-ProRule" id="PRU01091"/>
    </source>
</evidence>
<dbReference type="InterPro" id="IPR011006">
    <property type="entry name" value="CheY-like_superfamily"/>
</dbReference>
<dbReference type="InterPro" id="IPR036388">
    <property type="entry name" value="WH-like_DNA-bd_sf"/>
</dbReference>
<dbReference type="CDD" id="cd00383">
    <property type="entry name" value="trans_reg_C"/>
    <property type="match status" value="1"/>
</dbReference>
<keyword evidence="2" id="KW-0902">Two-component regulatory system</keyword>
<keyword evidence="4 7" id="KW-0238">DNA-binding</keyword>
<keyword evidence="1 6" id="KW-0597">Phosphoprotein</keyword>
<dbReference type="InterPro" id="IPR039420">
    <property type="entry name" value="WalR-like"/>
</dbReference>
<keyword evidence="5" id="KW-0804">Transcription</keyword>
<evidence type="ECO:0000259" key="9">
    <source>
        <dbReference type="PROSITE" id="PS51755"/>
    </source>
</evidence>
<feature type="domain" description="Response regulatory" evidence="8">
    <location>
        <begin position="8"/>
        <end position="122"/>
    </location>
</feature>
<dbReference type="Pfam" id="PF00072">
    <property type="entry name" value="Response_reg"/>
    <property type="match status" value="1"/>
</dbReference>
<name>A0ABU9EB86_9BACT</name>
<dbReference type="EMBL" id="JBBHLI010000008">
    <property type="protein sequence ID" value="MEK9502002.1"/>
    <property type="molecule type" value="Genomic_DNA"/>
</dbReference>
<dbReference type="PROSITE" id="PS51755">
    <property type="entry name" value="OMPR_PHOB"/>
    <property type="match status" value="1"/>
</dbReference>
<protein>
    <submittedName>
        <fullName evidence="10">Response regulator transcription factor</fullName>
    </submittedName>
</protein>
<evidence type="ECO:0000313" key="10">
    <source>
        <dbReference type="EMBL" id="MEK9502002.1"/>
    </source>
</evidence>
<keyword evidence="11" id="KW-1185">Reference proteome</keyword>
<evidence type="ECO:0000256" key="4">
    <source>
        <dbReference type="ARBA" id="ARBA00023125"/>
    </source>
</evidence>
<accession>A0ABU9EB86</accession>
<feature type="domain" description="OmpR/PhoB-type" evidence="9">
    <location>
        <begin position="130"/>
        <end position="228"/>
    </location>
</feature>
<dbReference type="InterPro" id="IPR001789">
    <property type="entry name" value="Sig_transdc_resp-reg_receiver"/>
</dbReference>
<dbReference type="SUPFAM" id="SSF52172">
    <property type="entry name" value="CheY-like"/>
    <property type="match status" value="1"/>
</dbReference>
<feature type="DNA-binding region" description="OmpR/PhoB-type" evidence="7">
    <location>
        <begin position="130"/>
        <end position="228"/>
    </location>
</feature>
<dbReference type="PROSITE" id="PS50110">
    <property type="entry name" value="RESPONSE_REGULATORY"/>
    <property type="match status" value="1"/>
</dbReference>
<dbReference type="Proteomes" id="UP001484239">
    <property type="component" value="Unassembled WGS sequence"/>
</dbReference>
<reference evidence="10 11" key="1">
    <citation type="submission" date="2024-02" db="EMBL/GenBank/DDBJ databases">
        <title>A novel Gemmatimonadota bacterium.</title>
        <authorList>
            <person name="Du Z.-J."/>
            <person name="Ye Y.-Q."/>
        </authorList>
    </citation>
    <scope>NUCLEOTIDE SEQUENCE [LARGE SCALE GENOMIC DNA]</scope>
    <source>
        <strain evidence="10 11">DH-20</strain>
    </source>
</reference>
<feature type="modified residue" description="4-aspartylphosphate" evidence="6">
    <location>
        <position position="57"/>
    </location>
</feature>
<dbReference type="PANTHER" id="PTHR48111">
    <property type="entry name" value="REGULATOR OF RPOS"/>
    <property type="match status" value="1"/>
</dbReference>
<evidence type="ECO:0000256" key="2">
    <source>
        <dbReference type="ARBA" id="ARBA00023012"/>
    </source>
</evidence>
<dbReference type="Pfam" id="PF00486">
    <property type="entry name" value="Trans_reg_C"/>
    <property type="match status" value="1"/>
</dbReference>